<dbReference type="AlphaFoldDB" id="A0A2K3N1H5"/>
<sequence>MKLFKEVKTSSYQTFLLLLLLLFILSGFEICHGQADDDYAAPPPPPAELENCDGIFLTYSLTSREKEYPHVKNVTAQAWAFKSEATLMNVGDEELKGWKMFIGFQHREILVSADGAVLVDSDDFPAEVGNGTTLAGSAATDLRTAIETAGDYTQMTVRVQMSGTQFGLGAGGKPMPKTIKLVNDGFKCPAASRQDRRFVNQWGLID</sequence>
<dbReference type="PANTHER" id="PTHR31052">
    <property type="entry name" value="COBRA-LIKE PROTEIN 7"/>
    <property type="match status" value="1"/>
</dbReference>
<name>A0A2K3N1H5_TRIPR</name>
<reference evidence="2 3" key="1">
    <citation type="journal article" date="2014" name="Am. J. Bot.">
        <title>Genome assembly and annotation for red clover (Trifolium pratense; Fabaceae).</title>
        <authorList>
            <person name="Istvanek J."/>
            <person name="Jaros M."/>
            <person name="Krenek A."/>
            <person name="Repkova J."/>
        </authorList>
    </citation>
    <scope>NUCLEOTIDE SEQUENCE [LARGE SCALE GENOMIC DNA]</scope>
    <source>
        <strain evidence="3">cv. Tatra</strain>
        <tissue evidence="2">Young leaves</tissue>
    </source>
</reference>
<gene>
    <name evidence="2" type="ORF">L195_g020053</name>
</gene>
<keyword evidence="1" id="KW-0732">Signal</keyword>
<feature type="chain" id="PRO_5014343094" evidence="1">
    <location>
        <begin position="34"/>
        <end position="206"/>
    </location>
</feature>
<reference evidence="2 3" key="2">
    <citation type="journal article" date="2017" name="Front. Plant Sci.">
        <title>Gene Classification and Mining of Molecular Markers Useful in Red Clover (Trifolium pratense) Breeding.</title>
        <authorList>
            <person name="Istvanek J."/>
            <person name="Dluhosova J."/>
            <person name="Dluhos P."/>
            <person name="Patkova L."/>
            <person name="Nedelnik J."/>
            <person name="Repkova J."/>
        </authorList>
    </citation>
    <scope>NUCLEOTIDE SEQUENCE [LARGE SCALE GENOMIC DNA]</scope>
    <source>
        <strain evidence="3">cv. Tatra</strain>
        <tissue evidence="2">Young leaves</tissue>
    </source>
</reference>
<accession>A0A2K3N1H5</accession>
<comment type="caution">
    <text evidence="2">The sequence shown here is derived from an EMBL/GenBank/DDBJ whole genome shotgun (WGS) entry which is preliminary data.</text>
</comment>
<dbReference type="PANTHER" id="PTHR31052:SF2">
    <property type="entry name" value="COBRA-LIKE PROTEIN 10"/>
    <property type="match status" value="1"/>
</dbReference>
<feature type="signal peptide" evidence="1">
    <location>
        <begin position="1"/>
        <end position="33"/>
    </location>
</feature>
<dbReference type="STRING" id="57577.A0A2K3N1H5"/>
<evidence type="ECO:0000256" key="1">
    <source>
        <dbReference type="SAM" id="SignalP"/>
    </source>
</evidence>
<dbReference type="Proteomes" id="UP000236291">
    <property type="component" value="Unassembled WGS sequence"/>
</dbReference>
<organism evidence="2 3">
    <name type="scientific">Trifolium pratense</name>
    <name type="common">Red clover</name>
    <dbReference type="NCBI Taxonomy" id="57577"/>
    <lineage>
        <taxon>Eukaryota</taxon>
        <taxon>Viridiplantae</taxon>
        <taxon>Streptophyta</taxon>
        <taxon>Embryophyta</taxon>
        <taxon>Tracheophyta</taxon>
        <taxon>Spermatophyta</taxon>
        <taxon>Magnoliopsida</taxon>
        <taxon>eudicotyledons</taxon>
        <taxon>Gunneridae</taxon>
        <taxon>Pentapetalae</taxon>
        <taxon>rosids</taxon>
        <taxon>fabids</taxon>
        <taxon>Fabales</taxon>
        <taxon>Fabaceae</taxon>
        <taxon>Papilionoideae</taxon>
        <taxon>50 kb inversion clade</taxon>
        <taxon>NPAAA clade</taxon>
        <taxon>Hologalegina</taxon>
        <taxon>IRL clade</taxon>
        <taxon>Trifolieae</taxon>
        <taxon>Trifolium</taxon>
    </lineage>
</organism>
<dbReference type="EMBL" id="ASHM01014919">
    <property type="protein sequence ID" value="PNX96839.1"/>
    <property type="molecule type" value="Genomic_DNA"/>
</dbReference>
<evidence type="ECO:0000313" key="2">
    <source>
        <dbReference type="EMBL" id="PNX96839.1"/>
    </source>
</evidence>
<proteinExistence type="predicted"/>
<protein>
    <submittedName>
        <fullName evidence="2">Cobra-like protein 10-like</fullName>
    </submittedName>
</protein>
<evidence type="ECO:0000313" key="3">
    <source>
        <dbReference type="Proteomes" id="UP000236291"/>
    </source>
</evidence>